<evidence type="ECO:0000313" key="3">
    <source>
        <dbReference type="Proteomes" id="UP000596742"/>
    </source>
</evidence>
<dbReference type="SUPFAM" id="SSF53098">
    <property type="entry name" value="Ribonuclease H-like"/>
    <property type="match status" value="1"/>
</dbReference>
<organism evidence="2 3">
    <name type="scientific">Mytilus galloprovincialis</name>
    <name type="common">Mediterranean mussel</name>
    <dbReference type="NCBI Taxonomy" id="29158"/>
    <lineage>
        <taxon>Eukaryota</taxon>
        <taxon>Metazoa</taxon>
        <taxon>Spiralia</taxon>
        <taxon>Lophotrochozoa</taxon>
        <taxon>Mollusca</taxon>
        <taxon>Bivalvia</taxon>
        <taxon>Autobranchia</taxon>
        <taxon>Pteriomorphia</taxon>
        <taxon>Mytilida</taxon>
        <taxon>Mytiloidea</taxon>
        <taxon>Mytilidae</taxon>
        <taxon>Mytilinae</taxon>
        <taxon>Mytilus</taxon>
    </lineage>
</organism>
<keyword evidence="3" id="KW-1185">Reference proteome</keyword>
<dbReference type="PANTHER" id="PTHR37984">
    <property type="entry name" value="PROTEIN CBG26694"/>
    <property type="match status" value="1"/>
</dbReference>
<dbReference type="Proteomes" id="UP000596742">
    <property type="component" value="Unassembled WGS sequence"/>
</dbReference>
<accession>A0A8B6F5Y5</accession>
<evidence type="ECO:0000259" key="1">
    <source>
        <dbReference type="PROSITE" id="PS50994"/>
    </source>
</evidence>
<protein>
    <recommendedName>
        <fullName evidence="1">Integrase catalytic domain-containing protein</fullName>
    </recommendedName>
</protein>
<dbReference type="GO" id="GO:0015074">
    <property type="term" value="P:DNA integration"/>
    <property type="evidence" value="ECO:0007669"/>
    <property type="project" value="InterPro"/>
</dbReference>
<comment type="caution">
    <text evidence="2">The sequence shown here is derived from an EMBL/GenBank/DDBJ whole genome shotgun (WGS) entry which is preliminary data.</text>
</comment>
<name>A0A8B6F5Y5_MYTGA</name>
<sequence length="131" mass="15024">MGDMIKEYVRTCNVCNKNKKPTRKARCPLTQYHAGAPMERVHIDFLGPLPETTRGNTNILVMVDQFTKWVEIIPLPSQTAEETAKAAVNEFFTRFGCPFSIHSDQGRNFESNLFKSVCKTLQIHKNKDHRL</sequence>
<reference evidence="2" key="1">
    <citation type="submission" date="2018-11" db="EMBL/GenBank/DDBJ databases">
        <authorList>
            <person name="Alioto T."/>
            <person name="Alioto T."/>
        </authorList>
    </citation>
    <scope>NUCLEOTIDE SEQUENCE</scope>
</reference>
<dbReference type="PANTHER" id="PTHR37984:SF15">
    <property type="entry name" value="INTEGRASE CATALYTIC DOMAIN-CONTAINING PROTEIN"/>
    <property type="match status" value="1"/>
</dbReference>
<dbReference type="InterPro" id="IPR012337">
    <property type="entry name" value="RNaseH-like_sf"/>
</dbReference>
<feature type="domain" description="Integrase catalytic" evidence="1">
    <location>
        <begin position="33"/>
        <end position="131"/>
    </location>
</feature>
<proteinExistence type="predicted"/>
<dbReference type="InterPro" id="IPR050951">
    <property type="entry name" value="Retrovirus_Pol_polyprotein"/>
</dbReference>
<dbReference type="Pfam" id="PF00665">
    <property type="entry name" value="rve"/>
    <property type="match status" value="1"/>
</dbReference>
<dbReference type="OrthoDB" id="10047254at2759"/>
<dbReference type="InterPro" id="IPR001584">
    <property type="entry name" value="Integrase_cat-core"/>
</dbReference>
<evidence type="ECO:0000313" key="2">
    <source>
        <dbReference type="EMBL" id="VDI44005.1"/>
    </source>
</evidence>
<gene>
    <name evidence="2" type="ORF">MGAL_10B093712</name>
</gene>
<dbReference type="GO" id="GO:0003676">
    <property type="term" value="F:nucleic acid binding"/>
    <property type="evidence" value="ECO:0007669"/>
    <property type="project" value="InterPro"/>
</dbReference>
<dbReference type="EMBL" id="UYJE01006209">
    <property type="protein sequence ID" value="VDI44005.1"/>
    <property type="molecule type" value="Genomic_DNA"/>
</dbReference>
<dbReference type="PROSITE" id="PS50994">
    <property type="entry name" value="INTEGRASE"/>
    <property type="match status" value="1"/>
</dbReference>
<dbReference type="InterPro" id="IPR036397">
    <property type="entry name" value="RNaseH_sf"/>
</dbReference>
<dbReference type="AlphaFoldDB" id="A0A8B6F5Y5"/>
<dbReference type="Gene3D" id="3.30.420.10">
    <property type="entry name" value="Ribonuclease H-like superfamily/Ribonuclease H"/>
    <property type="match status" value="1"/>
</dbReference>